<reference evidence="1 2" key="1">
    <citation type="submission" date="2017-11" db="EMBL/GenBank/DDBJ databases">
        <title>Complete genome of Rhizobium leguminosarum Norway, an ineffective micro-symbiont.</title>
        <authorList>
            <person name="Hoffrichter A."/>
            <person name="Liang J."/>
            <person name="Brachmann A."/>
            <person name="Marin M."/>
        </authorList>
    </citation>
    <scope>NUCLEOTIDE SEQUENCE [LARGE SCALE GENOMIC DNA]</scope>
    <source>
        <strain evidence="1 2">Norway</strain>
        <plasmid evidence="2">Plasmid prln1</plasmid>
    </source>
</reference>
<dbReference type="EMBL" id="CP025013">
    <property type="protein sequence ID" value="AUW45769.1"/>
    <property type="molecule type" value="Genomic_DNA"/>
</dbReference>
<proteinExistence type="predicted"/>
<name>A0A2K9ZC14_RHILE</name>
<dbReference type="AlphaFoldDB" id="A0A2K9ZC14"/>
<keyword evidence="1" id="KW-0614">Plasmid</keyword>
<protein>
    <submittedName>
        <fullName evidence="1">Uncharacterized protein</fullName>
    </submittedName>
</protein>
<dbReference type="Proteomes" id="UP000238523">
    <property type="component" value="Plasmid pRLN1"/>
</dbReference>
<evidence type="ECO:0000313" key="2">
    <source>
        <dbReference type="Proteomes" id="UP000238523"/>
    </source>
</evidence>
<sequence length="21" mass="2323">MVLDYAKISVITLILCKAINT</sequence>
<organism evidence="1 2">
    <name type="scientific">Rhizobium leguminosarum</name>
    <dbReference type="NCBI Taxonomy" id="384"/>
    <lineage>
        <taxon>Bacteria</taxon>
        <taxon>Pseudomonadati</taxon>
        <taxon>Pseudomonadota</taxon>
        <taxon>Alphaproteobacteria</taxon>
        <taxon>Hyphomicrobiales</taxon>
        <taxon>Rhizobiaceae</taxon>
        <taxon>Rhizobium/Agrobacterium group</taxon>
        <taxon>Rhizobium</taxon>
    </lineage>
</organism>
<geneLocation type="plasmid" evidence="2">
    <name>prln1</name>
</geneLocation>
<gene>
    <name evidence="1" type="ORF">CUJ84_pRLN1000302</name>
</gene>
<accession>A0A2K9ZC14</accession>
<evidence type="ECO:0000313" key="1">
    <source>
        <dbReference type="EMBL" id="AUW45769.1"/>
    </source>
</evidence>